<feature type="region of interest" description="Disordered" evidence="1">
    <location>
        <begin position="105"/>
        <end position="155"/>
    </location>
</feature>
<protein>
    <recommendedName>
        <fullName evidence="4">DUF3618 domain-containing protein</fullName>
    </recommendedName>
</protein>
<evidence type="ECO:0000313" key="2">
    <source>
        <dbReference type="EMBL" id="GGK43179.1"/>
    </source>
</evidence>
<reference evidence="3" key="1">
    <citation type="journal article" date="2019" name="Int. J. Syst. Evol. Microbiol.">
        <title>The Global Catalogue of Microorganisms (GCM) 10K type strain sequencing project: providing services to taxonomists for standard genome sequencing and annotation.</title>
        <authorList>
            <consortium name="The Broad Institute Genomics Platform"/>
            <consortium name="The Broad Institute Genome Sequencing Center for Infectious Disease"/>
            <person name="Wu L."/>
            <person name="Ma J."/>
        </authorList>
    </citation>
    <scope>NUCLEOTIDE SEQUENCE [LARGE SCALE GENOMIC DNA]</scope>
    <source>
        <strain evidence="3">JCM 30331</strain>
    </source>
</reference>
<feature type="compositionally biased region" description="Basic and acidic residues" evidence="1">
    <location>
        <begin position="117"/>
        <end position="155"/>
    </location>
</feature>
<name>A0ABQ2F2Z0_9DEIO</name>
<gene>
    <name evidence="2" type="ORF">GCM10008955_41210</name>
</gene>
<evidence type="ECO:0000256" key="1">
    <source>
        <dbReference type="SAM" id="MobiDB-lite"/>
    </source>
</evidence>
<dbReference type="Proteomes" id="UP000647587">
    <property type="component" value="Unassembled WGS sequence"/>
</dbReference>
<accession>A0ABQ2F2Z0</accession>
<proteinExistence type="predicted"/>
<organism evidence="2 3">
    <name type="scientific">Deinococcus malanensis</name>
    <dbReference type="NCBI Taxonomy" id="1706855"/>
    <lineage>
        <taxon>Bacteria</taxon>
        <taxon>Thermotogati</taxon>
        <taxon>Deinococcota</taxon>
        <taxon>Deinococci</taxon>
        <taxon>Deinococcales</taxon>
        <taxon>Deinococcaceae</taxon>
        <taxon>Deinococcus</taxon>
    </lineage>
</organism>
<sequence length="155" mass="17089">MNVEQSPTQAVTLQEQQAQILAFAKEQGLQLTALHKETDHLKSSQSSGSMSWSLLLLTGAAYVLYRYNPSVRQQVGDLAHRLPPGARDNLTRAADAAKGVVQKLNSRARQAYPGTGKDWKQDSELPLDHATDPSDPLKDKVIDRLQHSHDDPSKP</sequence>
<keyword evidence="3" id="KW-1185">Reference proteome</keyword>
<dbReference type="EMBL" id="BMPP01000037">
    <property type="protein sequence ID" value="GGK43179.1"/>
    <property type="molecule type" value="Genomic_DNA"/>
</dbReference>
<evidence type="ECO:0008006" key="4">
    <source>
        <dbReference type="Google" id="ProtNLM"/>
    </source>
</evidence>
<comment type="caution">
    <text evidence="2">The sequence shown here is derived from an EMBL/GenBank/DDBJ whole genome shotgun (WGS) entry which is preliminary data.</text>
</comment>
<evidence type="ECO:0000313" key="3">
    <source>
        <dbReference type="Proteomes" id="UP000647587"/>
    </source>
</evidence>